<proteinExistence type="predicted"/>
<name>A0A4U6VG34_SETVI</name>
<dbReference type="EMBL" id="CM016554">
    <property type="protein sequence ID" value="TKW28520.1"/>
    <property type="molecule type" value="Genomic_DNA"/>
</dbReference>
<dbReference type="Gramene" id="TKW28520">
    <property type="protein sequence ID" value="TKW28520"/>
    <property type="gene ID" value="SEVIR_3G333100v2"/>
</dbReference>
<reference evidence="1" key="1">
    <citation type="submission" date="2019-03" db="EMBL/GenBank/DDBJ databases">
        <title>WGS assembly of Setaria viridis.</title>
        <authorList>
            <person name="Huang P."/>
            <person name="Jenkins J."/>
            <person name="Grimwood J."/>
            <person name="Barry K."/>
            <person name="Healey A."/>
            <person name="Mamidi S."/>
            <person name="Sreedasyam A."/>
            <person name="Shu S."/>
            <person name="Feldman M."/>
            <person name="Wu J."/>
            <person name="Yu Y."/>
            <person name="Chen C."/>
            <person name="Johnson J."/>
            <person name="Rokhsar D."/>
            <person name="Baxter I."/>
            <person name="Schmutz J."/>
            <person name="Brutnell T."/>
            <person name="Kellogg E."/>
        </authorList>
    </citation>
    <scope>NUCLEOTIDE SEQUENCE [LARGE SCALE GENOMIC DNA]</scope>
</reference>
<accession>A0A4U6VG34</accession>
<dbReference type="Proteomes" id="UP000298652">
    <property type="component" value="Chromosome 3"/>
</dbReference>
<keyword evidence="2" id="KW-1185">Reference proteome</keyword>
<protein>
    <submittedName>
        <fullName evidence="1">Uncharacterized protein</fullName>
    </submittedName>
</protein>
<evidence type="ECO:0000313" key="2">
    <source>
        <dbReference type="Proteomes" id="UP000298652"/>
    </source>
</evidence>
<evidence type="ECO:0000313" key="1">
    <source>
        <dbReference type="EMBL" id="TKW28520.1"/>
    </source>
</evidence>
<sequence length="106" mass="12139">MNGFSYILFPVTSRDLRFQVIPTVDHSIHPNFGVTTSWNLHATNCFSLCWLFNHTISHHDELVFHGVTRSQGALPVMSSMRWHWLSSIMLEDPPTGASMEATLLRR</sequence>
<gene>
    <name evidence="1" type="ORF">SEVIR_3G333100v2</name>
</gene>
<dbReference type="AlphaFoldDB" id="A0A4U6VG34"/>
<organism evidence="1 2">
    <name type="scientific">Setaria viridis</name>
    <name type="common">Green bristlegrass</name>
    <name type="synonym">Setaria italica subsp. viridis</name>
    <dbReference type="NCBI Taxonomy" id="4556"/>
    <lineage>
        <taxon>Eukaryota</taxon>
        <taxon>Viridiplantae</taxon>
        <taxon>Streptophyta</taxon>
        <taxon>Embryophyta</taxon>
        <taxon>Tracheophyta</taxon>
        <taxon>Spermatophyta</taxon>
        <taxon>Magnoliopsida</taxon>
        <taxon>Liliopsida</taxon>
        <taxon>Poales</taxon>
        <taxon>Poaceae</taxon>
        <taxon>PACMAD clade</taxon>
        <taxon>Panicoideae</taxon>
        <taxon>Panicodae</taxon>
        <taxon>Paniceae</taxon>
        <taxon>Cenchrinae</taxon>
        <taxon>Setaria</taxon>
    </lineage>
</organism>